<dbReference type="EMBL" id="JACJID010000003">
    <property type="protein sequence ID" value="MBA8927818.1"/>
    <property type="molecule type" value="Genomic_DNA"/>
</dbReference>
<sequence>MNSPLINRRDLVRGIMLGAAATGLAAALPLGAAASPSANWVLRWSPDPKRDGLNAFEGVEDDRAHSHPGVKHIYVEDDHWRFDMHTRDRDSSPDRQRNEVKGLRQAGAALKILENETWRITYQAFWPTALTATTSFSHIFQIKVPDVGSPLVTMTLRQKDKPTIEVITSADDGSFTHHPPVDYAPLQNKWIDVEWEFKAADSGGYLRWALRDGDRTVVDYRTGAVDLWRGKNYLRPKWGIYRSINSAGLRDCYQLTRNYRGYQLV</sequence>
<dbReference type="InterPro" id="IPR006311">
    <property type="entry name" value="TAT_signal"/>
</dbReference>
<feature type="signal peptide" evidence="1">
    <location>
        <begin position="1"/>
        <end position="34"/>
    </location>
</feature>
<reference evidence="2 3" key="1">
    <citation type="submission" date="2020-08" db="EMBL/GenBank/DDBJ databases">
        <title>Genomic Encyclopedia of Archaeal and Bacterial Type Strains, Phase II (KMG-II): from individual species to whole genera.</title>
        <authorList>
            <person name="Goeker M."/>
        </authorList>
    </citation>
    <scope>NUCLEOTIDE SEQUENCE [LARGE SCALE GENOMIC DNA]</scope>
    <source>
        <strain evidence="2 3">DSM 43850</strain>
    </source>
</reference>
<organism evidence="2 3">
    <name type="scientific">Kutzneria viridogrisea</name>
    <dbReference type="NCBI Taxonomy" id="47990"/>
    <lineage>
        <taxon>Bacteria</taxon>
        <taxon>Bacillati</taxon>
        <taxon>Actinomycetota</taxon>
        <taxon>Actinomycetes</taxon>
        <taxon>Pseudonocardiales</taxon>
        <taxon>Pseudonocardiaceae</taxon>
        <taxon>Kutzneria</taxon>
    </lineage>
</organism>
<proteinExistence type="predicted"/>
<evidence type="ECO:0000256" key="1">
    <source>
        <dbReference type="SAM" id="SignalP"/>
    </source>
</evidence>
<evidence type="ECO:0008006" key="4">
    <source>
        <dbReference type="Google" id="ProtNLM"/>
    </source>
</evidence>
<name>A0ABR6BLR0_9PSEU</name>
<dbReference type="Proteomes" id="UP000517916">
    <property type="component" value="Unassembled WGS sequence"/>
</dbReference>
<gene>
    <name evidence="2" type="ORF">BC739_005024</name>
</gene>
<dbReference type="RefSeq" id="WP_318296545.1">
    <property type="nucleotide sequence ID" value="NZ_BAAABQ010000025.1"/>
</dbReference>
<evidence type="ECO:0000313" key="2">
    <source>
        <dbReference type="EMBL" id="MBA8927818.1"/>
    </source>
</evidence>
<comment type="caution">
    <text evidence="2">The sequence shown here is derived from an EMBL/GenBank/DDBJ whole genome shotgun (WGS) entry which is preliminary data.</text>
</comment>
<dbReference type="PROSITE" id="PS51318">
    <property type="entry name" value="TAT"/>
    <property type="match status" value="1"/>
</dbReference>
<keyword evidence="3" id="KW-1185">Reference proteome</keyword>
<accession>A0ABR6BLR0</accession>
<protein>
    <recommendedName>
        <fullName evidence="4">Tat pathway signal sequence domain protein</fullName>
    </recommendedName>
</protein>
<keyword evidence="1" id="KW-0732">Signal</keyword>
<feature type="chain" id="PRO_5047326597" description="Tat pathway signal sequence domain protein" evidence="1">
    <location>
        <begin position="35"/>
        <end position="265"/>
    </location>
</feature>
<evidence type="ECO:0000313" key="3">
    <source>
        <dbReference type="Proteomes" id="UP000517916"/>
    </source>
</evidence>